<protein>
    <submittedName>
        <fullName evidence="1">Uncharacterized protein</fullName>
    </submittedName>
</protein>
<dbReference type="RefSeq" id="WP_106531711.1">
    <property type="nucleotide sequence ID" value="NZ_PYAT01000001.1"/>
</dbReference>
<sequence length="69" mass="7970">MPKKFNLIYHFVDGDTWGGEEVDVHVAADEISDHFTQNLSQPDVELVSHSTNEKKLVKDLKSVELVFRW</sequence>
<dbReference type="EMBL" id="PYAT01000001">
    <property type="protein sequence ID" value="PSL41905.1"/>
    <property type="molecule type" value="Genomic_DNA"/>
</dbReference>
<proteinExistence type="predicted"/>
<evidence type="ECO:0000313" key="2">
    <source>
        <dbReference type="Proteomes" id="UP000242682"/>
    </source>
</evidence>
<keyword evidence="2" id="KW-1185">Reference proteome</keyword>
<dbReference type="AlphaFoldDB" id="A0A2P8H6N7"/>
<reference evidence="1 2" key="1">
    <citation type="submission" date="2018-03" db="EMBL/GenBank/DDBJ databases">
        <title>Genomic Encyclopedia of Type Strains, Phase III (KMG-III): the genomes of soil and plant-associated and newly described type strains.</title>
        <authorList>
            <person name="Whitman W."/>
        </authorList>
    </citation>
    <scope>NUCLEOTIDE SEQUENCE [LARGE SCALE GENOMIC DNA]</scope>
    <source>
        <strain evidence="1 2">CGMCC 1.12259</strain>
    </source>
</reference>
<comment type="caution">
    <text evidence="1">The sequence shown here is derived from an EMBL/GenBank/DDBJ whole genome shotgun (WGS) entry which is preliminary data.</text>
</comment>
<dbReference type="Proteomes" id="UP000242682">
    <property type="component" value="Unassembled WGS sequence"/>
</dbReference>
<gene>
    <name evidence="1" type="ORF">B0H99_101151</name>
</gene>
<accession>A0A2P8H6N7</accession>
<organism evidence="1 2">
    <name type="scientific">Planomicrobium soli</name>
    <dbReference type="NCBI Taxonomy" id="1176648"/>
    <lineage>
        <taxon>Bacteria</taxon>
        <taxon>Bacillati</taxon>
        <taxon>Bacillota</taxon>
        <taxon>Bacilli</taxon>
        <taxon>Bacillales</taxon>
        <taxon>Caryophanaceae</taxon>
        <taxon>Planomicrobium</taxon>
    </lineage>
</organism>
<dbReference type="OrthoDB" id="2453618at2"/>
<evidence type="ECO:0000313" key="1">
    <source>
        <dbReference type="EMBL" id="PSL41905.1"/>
    </source>
</evidence>
<name>A0A2P8H6N7_9BACL</name>